<dbReference type="GeneID" id="24266990"/>
<reference evidence="2 3" key="1">
    <citation type="submission" date="2014-03" db="EMBL/GenBank/DDBJ databases">
        <title>The Genome Sequence of Plasmodium fragile nilgiri.</title>
        <authorList>
            <consortium name="The Broad Institute Genomics Platform"/>
            <consortium name="The Broad Institute Genome Sequencing Center for Infectious Disease"/>
            <person name="Neafsey D."/>
            <person name="Duraisingh M."/>
            <person name="Young S.K."/>
            <person name="Zeng Q."/>
            <person name="Gargeya S."/>
            <person name="Abouelleil A."/>
            <person name="Alvarado L."/>
            <person name="Chapman S.B."/>
            <person name="Gainer-Dewar J."/>
            <person name="Goldberg J."/>
            <person name="Griggs A."/>
            <person name="Gujja S."/>
            <person name="Hansen M."/>
            <person name="Howarth C."/>
            <person name="Imamovic A."/>
            <person name="Larimer J."/>
            <person name="Pearson M."/>
            <person name="Poon T.W."/>
            <person name="Priest M."/>
            <person name="Roberts A."/>
            <person name="Saif S."/>
            <person name="Shea T."/>
            <person name="Sykes S."/>
            <person name="Wortman J."/>
            <person name="Nusbaum C."/>
            <person name="Birren B."/>
        </authorList>
    </citation>
    <scope>NUCLEOTIDE SEQUENCE [LARGE SCALE GENOMIC DNA]</scope>
    <source>
        <strain evidence="3">nilgiri</strain>
    </source>
</reference>
<proteinExistence type="predicted"/>
<dbReference type="SUPFAM" id="SSF52087">
    <property type="entry name" value="CRAL/TRIO domain"/>
    <property type="match status" value="1"/>
</dbReference>
<evidence type="ECO:0000313" key="2">
    <source>
        <dbReference type="EMBL" id="KJP88596.1"/>
    </source>
</evidence>
<sequence>MSDCDSFISIDNNNNDETAASEGKQLMNLDKFLDYDMDFISEVDRYKYVGADITQRNDYFHIKNEEVAFLHTDHVKYSNVALGNRKKEQVNTFMKIKKELYTIAYKNYKYQMGNSVSTEKKSAEEEVCSTGETSPWGSVMEGIVSLPSYGSTKGNEKGNNAYDLLNNELGAVLGNKIEDTYNEIKSSVNWLGNFFSNNEQNDEKKKINIFYSDLYFLSDITILRFLDTYDYNLLKTSNKIIKFILWRQMTISIFNTSQGKIKRGSSSMHDEAMATATETAAVAKCNTNAFSTTGNRDNTFINPVHIKDILMKTNIFRCGSDKKSRPMLYIKIQEKLNMEEDELFLLLVYHVDMCMNSIDYSKCYEEKGKANGGESNTEGKTQFDESTLQLVIIVDCQKFELNNMISVDCIKKIINIFNEFYTDVLYRIYIINVPTFFKKVWSLFNMFIDNHTLKKIIFINKKNINLMYDHIDAHVMKHFDKNADKDKTIPDDSSIFFPSLSLYYKYDEMYYKKLVGYVDTWVVKMVQANH</sequence>
<dbReference type="InterPro" id="IPR001251">
    <property type="entry name" value="CRAL-TRIO_dom"/>
</dbReference>
<dbReference type="Proteomes" id="UP000054561">
    <property type="component" value="Unassembled WGS sequence"/>
</dbReference>
<dbReference type="RefSeq" id="XP_012334734.1">
    <property type="nucleotide sequence ID" value="XM_012479311.1"/>
</dbReference>
<dbReference type="VEuPathDB" id="PlasmoDB:AK88_01676"/>
<dbReference type="Pfam" id="PF00650">
    <property type="entry name" value="CRAL_TRIO"/>
    <property type="match status" value="1"/>
</dbReference>
<organism evidence="2 3">
    <name type="scientific">Plasmodium fragile</name>
    <dbReference type="NCBI Taxonomy" id="5857"/>
    <lineage>
        <taxon>Eukaryota</taxon>
        <taxon>Sar</taxon>
        <taxon>Alveolata</taxon>
        <taxon>Apicomplexa</taxon>
        <taxon>Aconoidasida</taxon>
        <taxon>Haemosporida</taxon>
        <taxon>Plasmodiidae</taxon>
        <taxon>Plasmodium</taxon>
        <taxon>Plasmodium (Plasmodium)</taxon>
    </lineage>
</organism>
<name>A0A0D9QSK9_PLAFR</name>
<gene>
    <name evidence="2" type="ORF">AK88_01676</name>
</gene>
<dbReference type="InterPro" id="IPR052578">
    <property type="entry name" value="PI_Transfer_CRAL-TRIO"/>
</dbReference>
<dbReference type="CDD" id="cd00170">
    <property type="entry name" value="SEC14"/>
    <property type="match status" value="1"/>
</dbReference>
<dbReference type="Gene3D" id="3.40.525.10">
    <property type="entry name" value="CRAL-TRIO lipid binding domain"/>
    <property type="match status" value="1"/>
</dbReference>
<dbReference type="EMBL" id="KQ001659">
    <property type="protein sequence ID" value="KJP88596.1"/>
    <property type="molecule type" value="Genomic_DNA"/>
</dbReference>
<accession>A0A0D9QSK9</accession>
<dbReference type="SMART" id="SM00516">
    <property type="entry name" value="SEC14"/>
    <property type="match status" value="1"/>
</dbReference>
<dbReference type="AlphaFoldDB" id="A0A0D9QSK9"/>
<dbReference type="GO" id="GO:0008526">
    <property type="term" value="F:phosphatidylinositol transfer activity"/>
    <property type="evidence" value="ECO:0007669"/>
    <property type="project" value="TreeGrafter"/>
</dbReference>
<evidence type="ECO:0000313" key="3">
    <source>
        <dbReference type="Proteomes" id="UP000054561"/>
    </source>
</evidence>
<feature type="domain" description="CRAL-TRIO" evidence="1">
    <location>
        <begin position="319"/>
        <end position="501"/>
    </location>
</feature>
<protein>
    <recommendedName>
        <fullName evidence="1">CRAL-TRIO domain-containing protein</fullName>
    </recommendedName>
</protein>
<keyword evidence="3" id="KW-1185">Reference proteome</keyword>
<dbReference type="InterPro" id="IPR036865">
    <property type="entry name" value="CRAL-TRIO_dom_sf"/>
</dbReference>
<evidence type="ECO:0000259" key="1">
    <source>
        <dbReference type="PROSITE" id="PS50191"/>
    </source>
</evidence>
<dbReference type="PANTHER" id="PTHR45824:SF29">
    <property type="entry name" value="GH16843P"/>
    <property type="match status" value="1"/>
</dbReference>
<dbReference type="PANTHER" id="PTHR45824">
    <property type="entry name" value="GH16843P"/>
    <property type="match status" value="1"/>
</dbReference>
<dbReference type="OrthoDB" id="75724at2759"/>
<dbReference type="PROSITE" id="PS50191">
    <property type="entry name" value="CRAL_TRIO"/>
    <property type="match status" value="1"/>
</dbReference>
<dbReference type="OMA" id="FILWRQM"/>